<reference evidence="1" key="1">
    <citation type="journal article" date="2014" name="Front. Microbiol.">
        <title>High frequency of phylogenetically diverse reductive dehalogenase-homologous genes in deep subseafloor sedimentary metagenomes.</title>
        <authorList>
            <person name="Kawai M."/>
            <person name="Futagami T."/>
            <person name="Toyoda A."/>
            <person name="Takaki Y."/>
            <person name="Nishi S."/>
            <person name="Hori S."/>
            <person name="Arai W."/>
            <person name="Tsubouchi T."/>
            <person name="Morono Y."/>
            <person name="Uchiyama I."/>
            <person name="Ito T."/>
            <person name="Fujiyama A."/>
            <person name="Inagaki F."/>
            <person name="Takami H."/>
        </authorList>
    </citation>
    <scope>NUCLEOTIDE SEQUENCE</scope>
    <source>
        <strain evidence="1">Expedition CK06-06</strain>
    </source>
</reference>
<name>X1NCB9_9ZZZZ</name>
<dbReference type="AlphaFoldDB" id="X1NCB9"/>
<sequence length="95" mass="10299">MLLPPTRRLLLSRLRITTLVALGSGSLLIAPQRPASASPQFDASFMRQAPDQPADAGALALQALAAETPLAPGRYRLEVWVNLVFLAEQDVHLQK</sequence>
<comment type="caution">
    <text evidence="1">The sequence shown here is derived from an EMBL/GenBank/DDBJ whole genome shotgun (WGS) entry which is preliminary data.</text>
</comment>
<feature type="non-terminal residue" evidence="1">
    <location>
        <position position="95"/>
    </location>
</feature>
<dbReference type="SUPFAM" id="SSF141729">
    <property type="entry name" value="FimD N-terminal domain-like"/>
    <property type="match status" value="1"/>
</dbReference>
<accession>X1NCB9</accession>
<protein>
    <submittedName>
        <fullName evidence="1">Uncharacterized protein</fullName>
    </submittedName>
</protein>
<evidence type="ECO:0000313" key="1">
    <source>
        <dbReference type="EMBL" id="GAI27826.1"/>
    </source>
</evidence>
<organism evidence="1">
    <name type="scientific">marine sediment metagenome</name>
    <dbReference type="NCBI Taxonomy" id="412755"/>
    <lineage>
        <taxon>unclassified sequences</taxon>
        <taxon>metagenomes</taxon>
        <taxon>ecological metagenomes</taxon>
    </lineage>
</organism>
<proteinExistence type="predicted"/>
<dbReference type="Gene3D" id="3.10.20.410">
    <property type="match status" value="1"/>
</dbReference>
<gene>
    <name evidence="1" type="ORF">S06H3_30300</name>
</gene>
<dbReference type="EMBL" id="BARV01017832">
    <property type="protein sequence ID" value="GAI27826.1"/>
    <property type="molecule type" value="Genomic_DNA"/>
</dbReference>
<dbReference type="InterPro" id="IPR037224">
    <property type="entry name" value="PapC_N_sf"/>
</dbReference>